<dbReference type="Proteomes" id="UP001321766">
    <property type="component" value="Chromosome"/>
</dbReference>
<protein>
    <recommendedName>
        <fullName evidence="1">Antitoxin SocA-like Panacea domain-containing protein</fullName>
    </recommendedName>
</protein>
<evidence type="ECO:0000313" key="2">
    <source>
        <dbReference type="EMBL" id="BDR53129.1"/>
    </source>
</evidence>
<sequence>MANVGDVAKYILERGGGMTTMKLQKLCYYSQAWSLVWDEKPLFPEEIQAWANGPVCPELYHQHTGKFRVDADEIEGDSGKLSKDEKETVDAVLRFYGDMGAWELSSLTHKEDPWRAARGDLPQGAWCDRPITDAAMSEYYSGLTD</sequence>
<name>A0ABM8B8C8_9BIFI</name>
<keyword evidence="3" id="KW-1185">Reference proteome</keyword>
<dbReference type="InterPro" id="IPR025272">
    <property type="entry name" value="SocA_Panacea"/>
</dbReference>
<gene>
    <name evidence="2" type="ORF">KIM372_10360</name>
</gene>
<evidence type="ECO:0000259" key="1">
    <source>
        <dbReference type="Pfam" id="PF13274"/>
    </source>
</evidence>
<proteinExistence type="predicted"/>
<organism evidence="2 3">
    <name type="scientific">Bombiscardovia nodaiensis</name>
    <dbReference type="NCBI Taxonomy" id="2932181"/>
    <lineage>
        <taxon>Bacteria</taxon>
        <taxon>Bacillati</taxon>
        <taxon>Actinomycetota</taxon>
        <taxon>Actinomycetes</taxon>
        <taxon>Bifidobacteriales</taxon>
        <taxon>Bifidobacteriaceae</taxon>
        <taxon>Bombiscardovia</taxon>
    </lineage>
</organism>
<dbReference type="EMBL" id="AP026798">
    <property type="protein sequence ID" value="BDR53129.1"/>
    <property type="molecule type" value="Genomic_DNA"/>
</dbReference>
<accession>A0ABM8B8C8</accession>
<reference evidence="2 3" key="1">
    <citation type="journal article" date="2023" name="Microbiol. Spectr.">
        <title>Symbiosis of Carpenter Bees with Uncharacterized Lactic Acid Bacteria Showing NAD Auxotrophy.</title>
        <authorList>
            <person name="Kawasaki S."/>
            <person name="Ozawa K."/>
            <person name="Mori T."/>
            <person name="Yamamoto A."/>
            <person name="Ito M."/>
            <person name="Ohkuma M."/>
            <person name="Sakamoto M."/>
            <person name="Matsutani M."/>
        </authorList>
    </citation>
    <scope>NUCLEOTIDE SEQUENCE [LARGE SCALE GENOMIC DNA]</scope>
    <source>
        <strain evidence="2 3">Kim37-2</strain>
    </source>
</reference>
<evidence type="ECO:0000313" key="3">
    <source>
        <dbReference type="Proteomes" id="UP001321766"/>
    </source>
</evidence>
<dbReference type="Pfam" id="PF13274">
    <property type="entry name" value="SocA_Panacea"/>
    <property type="match status" value="1"/>
</dbReference>
<feature type="domain" description="Antitoxin SocA-like Panacea" evidence="1">
    <location>
        <begin position="23"/>
        <end position="114"/>
    </location>
</feature>